<proteinExistence type="predicted"/>
<dbReference type="eggNOG" id="COG1695">
    <property type="taxonomic scope" value="Bacteria"/>
</dbReference>
<dbReference type="InterPro" id="IPR036390">
    <property type="entry name" value="WH_DNA-bd_sf"/>
</dbReference>
<dbReference type="EMBL" id="CP003326">
    <property type="protein sequence ID" value="AFS77831.1"/>
    <property type="molecule type" value="Genomic_DNA"/>
</dbReference>
<dbReference type="Pfam" id="PF03551">
    <property type="entry name" value="PadR"/>
    <property type="match status" value="1"/>
</dbReference>
<dbReference type="Gene3D" id="1.10.10.10">
    <property type="entry name" value="Winged helix-like DNA-binding domain superfamily/Winged helix DNA-binding domain"/>
    <property type="match status" value="1"/>
</dbReference>
<name>K0AZP4_GOTA9</name>
<dbReference type="STRING" id="1128398.Curi_c07580"/>
<dbReference type="OrthoDB" id="9783723at2"/>
<dbReference type="PANTHER" id="PTHR43252">
    <property type="entry name" value="TRANSCRIPTIONAL REGULATOR YQJI"/>
    <property type="match status" value="1"/>
</dbReference>
<evidence type="ECO:0000259" key="1">
    <source>
        <dbReference type="Pfam" id="PF03551"/>
    </source>
</evidence>
<keyword evidence="3" id="KW-1185">Reference proteome</keyword>
<accession>K0AZP4</accession>
<dbReference type="InterPro" id="IPR005149">
    <property type="entry name" value="Tscrpt_reg_PadR_N"/>
</dbReference>
<dbReference type="PATRIC" id="fig|1128398.3.peg.806"/>
<protein>
    <submittedName>
        <fullName evidence="2">Transcriptional regulator</fullName>
    </submittedName>
</protein>
<dbReference type="PANTHER" id="PTHR43252:SF6">
    <property type="entry name" value="NEGATIVE TRANSCRIPTION REGULATOR PADR"/>
    <property type="match status" value="1"/>
</dbReference>
<dbReference type="Proteomes" id="UP000006094">
    <property type="component" value="Chromosome"/>
</dbReference>
<feature type="domain" description="Transcription regulator PadR N-terminal" evidence="1">
    <location>
        <begin position="5"/>
        <end position="76"/>
    </location>
</feature>
<organism evidence="2 3">
    <name type="scientific">Gottschalkia acidurici (strain ATCC 7906 / DSM 604 / BCRC 14475 / CIP 104303 / KCTC 5404 / NCIMB 10678 / 9a)</name>
    <name type="common">Clostridium acidurici</name>
    <dbReference type="NCBI Taxonomy" id="1128398"/>
    <lineage>
        <taxon>Bacteria</taxon>
        <taxon>Bacillati</taxon>
        <taxon>Bacillota</taxon>
        <taxon>Tissierellia</taxon>
        <taxon>Tissierellales</taxon>
        <taxon>Gottschalkiaceae</taxon>
        <taxon>Gottschalkia</taxon>
    </lineage>
</organism>
<evidence type="ECO:0000313" key="3">
    <source>
        <dbReference type="Proteomes" id="UP000006094"/>
    </source>
</evidence>
<dbReference type="SUPFAM" id="SSF46785">
    <property type="entry name" value="Winged helix' DNA-binding domain"/>
    <property type="match status" value="1"/>
</dbReference>
<dbReference type="InterPro" id="IPR036388">
    <property type="entry name" value="WH-like_DNA-bd_sf"/>
</dbReference>
<dbReference type="AlphaFoldDB" id="K0AZP4"/>
<dbReference type="KEGG" id="cad:Curi_c07580"/>
<gene>
    <name evidence="2" type="ordered locus">Curi_c07580</name>
</gene>
<dbReference type="RefSeq" id="WP_014966968.1">
    <property type="nucleotide sequence ID" value="NC_018664.1"/>
</dbReference>
<evidence type="ECO:0000313" key="2">
    <source>
        <dbReference type="EMBL" id="AFS77831.1"/>
    </source>
</evidence>
<reference evidence="2 3" key="1">
    <citation type="journal article" date="2012" name="PLoS ONE">
        <title>The purine-utilizing bacterium Clostridium acidurici 9a: a genome-guided metabolic reconsideration.</title>
        <authorList>
            <person name="Hartwich K."/>
            <person name="Poehlein A."/>
            <person name="Daniel R."/>
        </authorList>
    </citation>
    <scope>NUCLEOTIDE SEQUENCE [LARGE SCALE GENOMIC DNA]</scope>
    <source>
        <strain evidence="3">ATCC 7906 / DSM 604 / BCRC 14475 / CIP 104303 / KCTC 5404 / NCIMB 10678 / 9a</strain>
    </source>
</reference>
<sequence length="179" mass="21042">MEYVILGLLILKSQTIYELNKHFETSISLFYSASYGSLRTTTNKLLKKGLIHFEERKENGRNKKIYTILDEGKEEFFKWMYSEVSQSKLEVEALTKLFFLGLVESNENKKAILKNIIETTDVEKDNLENLEESIKEEKIPDGYEDIAYYRLKTLNYGIQSCNFSKDMFEDILKELEESK</sequence>
<dbReference type="HOGENOM" id="CLU_089258_1_0_9"/>